<sequence>MAIGELSSRTGASVRALRYYEQHGLLRSARTAAGHRRFPPADVETVRRIRLLLNAGFPLADVAWVIPCFDDEGVQLDACVADRIHAHLLVVEERMAELGEQQHAIHRLQQLVRA</sequence>
<proteinExistence type="predicted"/>
<evidence type="ECO:0000259" key="2">
    <source>
        <dbReference type="PROSITE" id="PS50937"/>
    </source>
</evidence>
<reference evidence="3 4" key="1">
    <citation type="submission" date="2020-09" db="EMBL/GenBank/DDBJ databases">
        <title>Isolation and identification of active actinomycetes.</title>
        <authorList>
            <person name="Li X."/>
        </authorList>
    </citation>
    <scope>NUCLEOTIDE SEQUENCE [LARGE SCALE GENOMIC DNA]</scope>
    <source>
        <strain evidence="3 4">NEAU-LLC</strain>
    </source>
</reference>
<dbReference type="InterPro" id="IPR047057">
    <property type="entry name" value="MerR_fam"/>
</dbReference>
<dbReference type="Gene3D" id="1.10.1660.10">
    <property type="match status" value="1"/>
</dbReference>
<dbReference type="Pfam" id="PF13411">
    <property type="entry name" value="MerR_1"/>
    <property type="match status" value="1"/>
</dbReference>
<dbReference type="PANTHER" id="PTHR30204">
    <property type="entry name" value="REDOX-CYCLING DRUG-SENSING TRANSCRIPTIONAL ACTIVATOR SOXR"/>
    <property type="match status" value="1"/>
</dbReference>
<name>A0ABR8NT45_9MICO</name>
<dbReference type="Proteomes" id="UP000598426">
    <property type="component" value="Unassembled WGS sequence"/>
</dbReference>
<evidence type="ECO:0000313" key="3">
    <source>
        <dbReference type="EMBL" id="MBD3943797.1"/>
    </source>
</evidence>
<dbReference type="InterPro" id="IPR009061">
    <property type="entry name" value="DNA-bd_dom_put_sf"/>
</dbReference>
<dbReference type="PRINTS" id="PR00040">
    <property type="entry name" value="HTHMERR"/>
</dbReference>
<comment type="caution">
    <text evidence="3">The sequence shown here is derived from an EMBL/GenBank/DDBJ whole genome shotgun (WGS) entry which is preliminary data.</text>
</comment>
<protein>
    <submittedName>
        <fullName evidence="3">MerR family transcriptional regulator</fullName>
    </submittedName>
</protein>
<dbReference type="SMART" id="SM00422">
    <property type="entry name" value="HTH_MERR"/>
    <property type="match status" value="1"/>
</dbReference>
<dbReference type="InterPro" id="IPR000551">
    <property type="entry name" value="MerR-type_HTH_dom"/>
</dbReference>
<gene>
    <name evidence="3" type="ORF">IF188_19060</name>
</gene>
<organism evidence="3 4">
    <name type="scientific">Microbacterium helvum</name>
    <dbReference type="NCBI Taxonomy" id="2773713"/>
    <lineage>
        <taxon>Bacteria</taxon>
        <taxon>Bacillati</taxon>
        <taxon>Actinomycetota</taxon>
        <taxon>Actinomycetes</taxon>
        <taxon>Micrococcales</taxon>
        <taxon>Microbacteriaceae</taxon>
        <taxon>Microbacterium</taxon>
    </lineage>
</organism>
<dbReference type="EMBL" id="JACXZS010000016">
    <property type="protein sequence ID" value="MBD3943797.1"/>
    <property type="molecule type" value="Genomic_DNA"/>
</dbReference>
<dbReference type="PANTHER" id="PTHR30204:SF97">
    <property type="entry name" value="MERR FAMILY REGULATORY PROTEIN"/>
    <property type="match status" value="1"/>
</dbReference>
<feature type="domain" description="HTH merR-type" evidence="2">
    <location>
        <begin position="1"/>
        <end position="68"/>
    </location>
</feature>
<evidence type="ECO:0000313" key="4">
    <source>
        <dbReference type="Proteomes" id="UP000598426"/>
    </source>
</evidence>
<dbReference type="SUPFAM" id="SSF46955">
    <property type="entry name" value="Putative DNA-binding domain"/>
    <property type="match status" value="1"/>
</dbReference>
<dbReference type="PROSITE" id="PS50937">
    <property type="entry name" value="HTH_MERR_2"/>
    <property type="match status" value="1"/>
</dbReference>
<keyword evidence="1" id="KW-0238">DNA-binding</keyword>
<accession>A0ABR8NT45</accession>
<keyword evidence="4" id="KW-1185">Reference proteome</keyword>
<evidence type="ECO:0000256" key="1">
    <source>
        <dbReference type="ARBA" id="ARBA00023125"/>
    </source>
</evidence>